<dbReference type="InParanoid" id="L5JY25"/>
<keyword evidence="3" id="KW-1185">Reference proteome</keyword>
<name>L5JY25_PTEAL</name>
<keyword evidence="1" id="KW-0472">Membrane</keyword>
<evidence type="ECO:0000256" key="1">
    <source>
        <dbReference type="SAM" id="Phobius"/>
    </source>
</evidence>
<keyword evidence="1" id="KW-0812">Transmembrane</keyword>
<evidence type="ECO:0000313" key="3">
    <source>
        <dbReference type="Proteomes" id="UP000010552"/>
    </source>
</evidence>
<keyword evidence="1" id="KW-1133">Transmembrane helix</keyword>
<proteinExistence type="predicted"/>
<accession>L5JY25</accession>
<protein>
    <submittedName>
        <fullName evidence="2">Uncharacterized protein</fullName>
    </submittedName>
</protein>
<feature type="transmembrane region" description="Helical" evidence="1">
    <location>
        <begin position="20"/>
        <end position="39"/>
    </location>
</feature>
<evidence type="ECO:0000313" key="2">
    <source>
        <dbReference type="EMBL" id="ELK03153.1"/>
    </source>
</evidence>
<dbReference type="Proteomes" id="UP000010552">
    <property type="component" value="Unassembled WGS sequence"/>
</dbReference>
<reference evidence="3" key="1">
    <citation type="journal article" date="2013" name="Science">
        <title>Comparative analysis of bat genomes provides insight into the evolution of flight and immunity.</title>
        <authorList>
            <person name="Zhang G."/>
            <person name="Cowled C."/>
            <person name="Shi Z."/>
            <person name="Huang Z."/>
            <person name="Bishop-Lilly K.A."/>
            <person name="Fang X."/>
            <person name="Wynne J.W."/>
            <person name="Xiong Z."/>
            <person name="Baker M.L."/>
            <person name="Zhao W."/>
            <person name="Tachedjian M."/>
            <person name="Zhu Y."/>
            <person name="Zhou P."/>
            <person name="Jiang X."/>
            <person name="Ng J."/>
            <person name="Yang L."/>
            <person name="Wu L."/>
            <person name="Xiao J."/>
            <person name="Feng Y."/>
            <person name="Chen Y."/>
            <person name="Sun X."/>
            <person name="Zhang Y."/>
            <person name="Marsh G.A."/>
            <person name="Crameri G."/>
            <person name="Broder C.C."/>
            <person name="Frey K.G."/>
            <person name="Wang L.F."/>
            <person name="Wang J."/>
        </authorList>
    </citation>
    <scope>NUCLEOTIDE SEQUENCE [LARGE SCALE GENOMIC DNA]</scope>
</reference>
<sequence length="81" mass="9103">MRRRRRRGRGSHFALRGLCFGLLAIFPVGPAGLLLPFVANRNGLLAPPSYHLQGSYCRYERLVGYRLPEAGHTLEAHEMAL</sequence>
<dbReference type="AlphaFoldDB" id="L5JY25"/>
<gene>
    <name evidence="2" type="ORF">PAL_GLEAN10016944</name>
</gene>
<organism evidence="2 3">
    <name type="scientific">Pteropus alecto</name>
    <name type="common">Black flying fox</name>
    <dbReference type="NCBI Taxonomy" id="9402"/>
    <lineage>
        <taxon>Eukaryota</taxon>
        <taxon>Metazoa</taxon>
        <taxon>Chordata</taxon>
        <taxon>Craniata</taxon>
        <taxon>Vertebrata</taxon>
        <taxon>Euteleostomi</taxon>
        <taxon>Mammalia</taxon>
        <taxon>Eutheria</taxon>
        <taxon>Laurasiatheria</taxon>
        <taxon>Chiroptera</taxon>
        <taxon>Yinpterochiroptera</taxon>
        <taxon>Pteropodoidea</taxon>
        <taxon>Pteropodidae</taxon>
        <taxon>Pteropodinae</taxon>
        <taxon>Pteropus</taxon>
    </lineage>
</organism>
<dbReference type="EMBL" id="KB031114">
    <property type="protein sequence ID" value="ELK03153.1"/>
    <property type="molecule type" value="Genomic_DNA"/>
</dbReference>